<feature type="domain" description="Methyltransferase FkbM" evidence="1">
    <location>
        <begin position="52"/>
        <end position="221"/>
    </location>
</feature>
<proteinExistence type="predicted"/>
<dbReference type="Proteomes" id="UP000320773">
    <property type="component" value="Unassembled WGS sequence"/>
</dbReference>
<dbReference type="PANTHER" id="PTHR36973">
    <property type="entry name" value="SLL1456 PROTEIN-RELATED"/>
    <property type="match status" value="1"/>
</dbReference>
<dbReference type="InterPro" id="IPR006342">
    <property type="entry name" value="FkbM_mtfrase"/>
</dbReference>
<keyword evidence="2" id="KW-0489">Methyltransferase</keyword>
<accession>A0A543G2S8</accession>
<reference evidence="2 3" key="1">
    <citation type="submission" date="2019-06" db="EMBL/GenBank/DDBJ databases">
        <title>Genomic Encyclopedia of Archaeal and Bacterial Type Strains, Phase II (KMG-II): from individual species to whole genera.</title>
        <authorList>
            <person name="Goeker M."/>
        </authorList>
    </citation>
    <scope>NUCLEOTIDE SEQUENCE [LARGE SCALE GENOMIC DNA]</scope>
    <source>
        <strain evidence="2 3">DSM 24789</strain>
    </source>
</reference>
<dbReference type="OMA" id="RFCSANT"/>
<evidence type="ECO:0000259" key="1">
    <source>
        <dbReference type="Pfam" id="PF05050"/>
    </source>
</evidence>
<dbReference type="InterPro" id="IPR029063">
    <property type="entry name" value="SAM-dependent_MTases_sf"/>
</dbReference>
<dbReference type="AlphaFoldDB" id="A0A543G2S8"/>
<organism evidence="2 3">
    <name type="scientific">Flavobacterium branchiophilum</name>
    <dbReference type="NCBI Taxonomy" id="55197"/>
    <lineage>
        <taxon>Bacteria</taxon>
        <taxon>Pseudomonadati</taxon>
        <taxon>Bacteroidota</taxon>
        <taxon>Flavobacteriia</taxon>
        <taxon>Flavobacteriales</taxon>
        <taxon>Flavobacteriaceae</taxon>
        <taxon>Flavobacterium</taxon>
    </lineage>
</organism>
<dbReference type="GO" id="GO:0008171">
    <property type="term" value="F:O-methyltransferase activity"/>
    <property type="evidence" value="ECO:0007669"/>
    <property type="project" value="TreeGrafter"/>
</dbReference>
<keyword evidence="2" id="KW-0808">Transferase</keyword>
<dbReference type="EMBL" id="VFPJ01000001">
    <property type="protein sequence ID" value="TQM40382.1"/>
    <property type="molecule type" value="Genomic_DNA"/>
</dbReference>
<dbReference type="InterPro" id="IPR053188">
    <property type="entry name" value="FkbM_Methyltransferase"/>
</dbReference>
<sequence>MNSFLYKNKNFLLKVKRSLNSLFHIDVIKYPNDELVRRIKLLEYHNIDVILDIGANIGQYGCLMRSLGYKGAIISFEPTQKAFETLQKNAKQSKNWSVYNYSLGDKNEKTYINISHNSVSSSMLDDLPLLTQAAPKAKFIEKEAIEVKTLDTIFESLNISGNNIYMKIDTQGYEEFVLKGATNSLNKIKGIQIEMSLIPSYKGTITFEKMKSNIEQLGFELLAIENGFFDHSTGKQLEVDGIFYKKDKL</sequence>
<evidence type="ECO:0000313" key="2">
    <source>
        <dbReference type="EMBL" id="TQM40382.1"/>
    </source>
</evidence>
<dbReference type="NCBIfam" id="TIGR01444">
    <property type="entry name" value="fkbM_fam"/>
    <property type="match status" value="1"/>
</dbReference>
<gene>
    <name evidence="2" type="ORF">BC670_1265</name>
</gene>
<dbReference type="Gene3D" id="3.40.50.150">
    <property type="entry name" value="Vaccinia Virus protein VP39"/>
    <property type="match status" value="1"/>
</dbReference>
<protein>
    <submittedName>
        <fullName evidence="2">FkbM family methyltransferase</fullName>
    </submittedName>
</protein>
<dbReference type="PANTHER" id="PTHR36973:SF4">
    <property type="entry name" value="NODULATION PROTEIN"/>
    <property type="match status" value="1"/>
</dbReference>
<dbReference type="SUPFAM" id="SSF53335">
    <property type="entry name" value="S-adenosyl-L-methionine-dependent methyltransferases"/>
    <property type="match status" value="1"/>
</dbReference>
<name>A0A543G2S8_9FLAO</name>
<dbReference type="GO" id="GO:0032259">
    <property type="term" value="P:methylation"/>
    <property type="evidence" value="ECO:0007669"/>
    <property type="project" value="UniProtKB-KW"/>
</dbReference>
<evidence type="ECO:0000313" key="3">
    <source>
        <dbReference type="Proteomes" id="UP000320773"/>
    </source>
</evidence>
<comment type="caution">
    <text evidence="2">The sequence shown here is derived from an EMBL/GenBank/DDBJ whole genome shotgun (WGS) entry which is preliminary data.</text>
</comment>
<dbReference type="Pfam" id="PF05050">
    <property type="entry name" value="Methyltransf_21"/>
    <property type="match status" value="1"/>
</dbReference>